<proteinExistence type="predicted"/>
<dbReference type="EMBL" id="REGN01001577">
    <property type="protein sequence ID" value="RNA33808.1"/>
    <property type="molecule type" value="Genomic_DNA"/>
</dbReference>
<keyword evidence="1" id="KW-0812">Transmembrane</keyword>
<sequence>MKKKMIANSGDVIPLFHFSDFTLIYFLVYPGFLRFLKFIFEIIDVEFIFSQSITGLQTSIRFDFMNRSEHISD</sequence>
<keyword evidence="3" id="KW-1185">Reference proteome</keyword>
<protein>
    <submittedName>
        <fullName evidence="2">Uncharacterized protein</fullName>
    </submittedName>
</protein>
<reference evidence="2 3" key="1">
    <citation type="journal article" date="2018" name="Sci. Rep.">
        <title>Genomic signatures of local adaptation to the degree of environmental predictability in rotifers.</title>
        <authorList>
            <person name="Franch-Gras L."/>
            <person name="Hahn C."/>
            <person name="Garcia-Roger E.M."/>
            <person name="Carmona M.J."/>
            <person name="Serra M."/>
            <person name="Gomez A."/>
        </authorList>
    </citation>
    <scope>NUCLEOTIDE SEQUENCE [LARGE SCALE GENOMIC DNA]</scope>
    <source>
        <strain evidence="2">HYR1</strain>
    </source>
</reference>
<keyword evidence="1" id="KW-1133">Transmembrane helix</keyword>
<evidence type="ECO:0000313" key="2">
    <source>
        <dbReference type="EMBL" id="RNA33808.1"/>
    </source>
</evidence>
<gene>
    <name evidence="2" type="ORF">BpHYR1_008957</name>
</gene>
<keyword evidence="1" id="KW-0472">Membrane</keyword>
<dbReference type="Proteomes" id="UP000276133">
    <property type="component" value="Unassembled WGS sequence"/>
</dbReference>
<name>A0A3M7SE15_BRAPC</name>
<comment type="caution">
    <text evidence="2">The sequence shown here is derived from an EMBL/GenBank/DDBJ whole genome shotgun (WGS) entry which is preliminary data.</text>
</comment>
<dbReference type="AlphaFoldDB" id="A0A3M7SE15"/>
<evidence type="ECO:0000313" key="3">
    <source>
        <dbReference type="Proteomes" id="UP000276133"/>
    </source>
</evidence>
<accession>A0A3M7SE15</accession>
<evidence type="ECO:0000256" key="1">
    <source>
        <dbReference type="SAM" id="Phobius"/>
    </source>
</evidence>
<feature type="transmembrane region" description="Helical" evidence="1">
    <location>
        <begin position="12"/>
        <end position="32"/>
    </location>
</feature>
<organism evidence="2 3">
    <name type="scientific">Brachionus plicatilis</name>
    <name type="common">Marine rotifer</name>
    <name type="synonym">Brachionus muelleri</name>
    <dbReference type="NCBI Taxonomy" id="10195"/>
    <lineage>
        <taxon>Eukaryota</taxon>
        <taxon>Metazoa</taxon>
        <taxon>Spiralia</taxon>
        <taxon>Gnathifera</taxon>
        <taxon>Rotifera</taxon>
        <taxon>Eurotatoria</taxon>
        <taxon>Monogononta</taxon>
        <taxon>Pseudotrocha</taxon>
        <taxon>Ploima</taxon>
        <taxon>Brachionidae</taxon>
        <taxon>Brachionus</taxon>
    </lineage>
</organism>